<protein>
    <submittedName>
        <fullName evidence="3">Uncharacterized protein</fullName>
    </submittedName>
</protein>
<dbReference type="Proteomes" id="UP000223981">
    <property type="component" value="Segment"/>
</dbReference>
<feature type="region of interest" description="Disordered" evidence="1">
    <location>
        <begin position="86"/>
        <end position="126"/>
    </location>
</feature>
<reference evidence="6 7" key="1">
    <citation type="journal article" date="2016" name="Environ. Microbiol.">
        <title>Genomic diversification of marine cyanophages into stable ecotypes.</title>
        <authorList>
            <person name="Marston M.F."/>
            <person name="Martiny J.B."/>
        </authorList>
    </citation>
    <scope>NUCLEOTIDE SEQUENCE</scope>
    <source>
        <strain evidence="2">LIS_02_1110</strain>
        <strain evidence="3">Np_11_1211</strain>
        <strain evidence="4">Sn_23_0910</strain>
        <strain evidence="5">W1_23_0910</strain>
    </source>
</reference>
<dbReference type="EMBL" id="KX349300">
    <property type="protein sequence ID" value="AOO13697.1"/>
    <property type="molecule type" value="Genomic_DNA"/>
</dbReference>
<evidence type="ECO:0000313" key="7">
    <source>
        <dbReference type="Proteomes" id="UP000225271"/>
    </source>
</evidence>
<proteinExistence type="predicted"/>
<evidence type="ECO:0000313" key="3">
    <source>
        <dbReference type="EMBL" id="AOO13697.1"/>
    </source>
</evidence>
<name>A0A1D7SJ93_9CAUD</name>
<dbReference type="Proteomes" id="UP000225808">
    <property type="component" value="Segment"/>
</dbReference>
<dbReference type="Proteomes" id="UP000225271">
    <property type="component" value="Segment"/>
</dbReference>
<evidence type="ECO:0000256" key="1">
    <source>
        <dbReference type="SAM" id="MobiDB-lite"/>
    </source>
</evidence>
<dbReference type="EMBL" id="KX349305">
    <property type="protein sequence ID" value="AOO14781.1"/>
    <property type="molecule type" value="Genomic_DNA"/>
</dbReference>
<gene>
    <name evidence="2" type="ORF">LIS021110_151</name>
    <name evidence="3" type="ORF">Np111211_151</name>
    <name evidence="4" type="ORF">Sn230910_151</name>
    <name evidence="5" type="ORF">W1230910_152</name>
</gene>
<evidence type="ECO:0000313" key="5">
    <source>
        <dbReference type="EMBL" id="AOO14998.1"/>
    </source>
</evidence>
<sequence>MEINDIDITGIDIQDVRIPESRVFAPNSLPLAPPVTLELGFPIVNVPGCVESHSQNSTKNNNLIENDPKGTITYCDAGVPSYDPLQFEPDKIVPTYPSGIDTRRKEPKPPTPETPAVPKTPTQTVTYDCPARDQELKNPIGKILEGNKKITGYELVGKECIEVTEDLGITDQIVSNIPNAGMVTTTASIAVIATSSALLAKPVVDLLLKVVKPTVKKVLKKVSQIRGKLSKIESVSDRRRDQRHRNRAIRILRGKE</sequence>
<organism evidence="3">
    <name type="scientific">Cyanophage S-RIM14</name>
    <dbReference type="NCBI Taxonomy" id="1278423"/>
    <lineage>
        <taxon>Viruses</taxon>
        <taxon>Duplodnaviria</taxon>
        <taxon>Heunggongvirae</taxon>
        <taxon>Uroviricota</taxon>
        <taxon>Caudoviricetes</taxon>
        <taxon>Pantevenvirales</taxon>
        <taxon>Kyanoviridae</taxon>
        <taxon>Ahtivirus</taxon>
        <taxon>Ahtivirus sagseatwo</taxon>
    </lineage>
</organism>
<dbReference type="EMBL" id="KX349298">
    <property type="protein sequence ID" value="AOO13265.1"/>
    <property type="molecule type" value="Genomic_DNA"/>
</dbReference>
<accession>A0A1D7SJ93</accession>
<evidence type="ECO:0000313" key="4">
    <source>
        <dbReference type="EMBL" id="AOO14781.1"/>
    </source>
</evidence>
<evidence type="ECO:0000313" key="2">
    <source>
        <dbReference type="EMBL" id="AOO13265.1"/>
    </source>
</evidence>
<evidence type="ECO:0000313" key="6">
    <source>
        <dbReference type="Proteomes" id="UP000223288"/>
    </source>
</evidence>
<dbReference type="EMBL" id="KX349306">
    <property type="protein sequence ID" value="AOO14998.1"/>
    <property type="molecule type" value="Genomic_DNA"/>
</dbReference>
<dbReference type="Proteomes" id="UP000223288">
    <property type="component" value="Segment"/>
</dbReference>